<evidence type="ECO:0000256" key="1">
    <source>
        <dbReference type="ARBA" id="ARBA00008748"/>
    </source>
</evidence>
<dbReference type="PANTHER" id="PTHR21060:SF15">
    <property type="entry name" value="ACETATE KINASE-RELATED"/>
    <property type="match status" value="1"/>
</dbReference>
<dbReference type="GO" id="GO:0006083">
    <property type="term" value="P:acetate metabolic process"/>
    <property type="evidence" value="ECO:0007669"/>
    <property type="project" value="TreeGrafter"/>
</dbReference>
<dbReference type="NCBIfam" id="TIGR00016">
    <property type="entry name" value="ackA"/>
    <property type="match status" value="1"/>
</dbReference>
<evidence type="ECO:0000256" key="8">
    <source>
        <dbReference type="RuleBase" id="RU003835"/>
    </source>
</evidence>
<evidence type="ECO:0000256" key="4">
    <source>
        <dbReference type="ARBA" id="ARBA00022741"/>
    </source>
</evidence>
<dbReference type="InterPro" id="IPR043129">
    <property type="entry name" value="ATPase_NBD"/>
</dbReference>
<comment type="subunit">
    <text evidence="7">Homodimer.</text>
</comment>
<dbReference type="InterPro" id="IPR023865">
    <property type="entry name" value="Aliphatic_acid_kinase_CS"/>
</dbReference>
<comment type="function">
    <text evidence="7">Catalyzes the formation of acetyl phosphate from acetate and ATP. Can also catalyze the reverse reaction.</text>
</comment>
<gene>
    <name evidence="7" type="primary">ackA</name>
    <name evidence="9" type="ORF">IAC39_01305</name>
</gene>
<dbReference type="Gene3D" id="3.30.420.40">
    <property type="match status" value="2"/>
</dbReference>
<feature type="site" description="Transition state stabilizer" evidence="7">
    <location>
        <position position="182"/>
    </location>
</feature>
<dbReference type="PRINTS" id="PR00471">
    <property type="entry name" value="ACETATEKNASE"/>
</dbReference>
<comment type="caution">
    <text evidence="9">The sequence shown here is derived from an EMBL/GenBank/DDBJ whole genome shotgun (WGS) entry which is preliminary data.</text>
</comment>
<dbReference type="GO" id="GO:0000287">
    <property type="term" value="F:magnesium ion binding"/>
    <property type="evidence" value="ECO:0007669"/>
    <property type="project" value="UniProtKB-UniRule"/>
</dbReference>
<comment type="subcellular location">
    <subcellularLocation>
        <location evidence="7">Cytoplasm</location>
    </subcellularLocation>
</comment>
<sequence>MNLVLVVNAGSSSLKYQLLDMDDESVIAKGNCDRIGIGGHVSHKIPATGYDYEADCDFPTHTEAFEKLVEVLTTGDGKVIDSMSEISAVGHRIVQGAEIFDKACMVTDEVIDQIDGLSELAPVHNHPHALALRACTKVLPKGTPQVVVFDTAFHQTMPPKAYLFGLPYEDYKEYHVRRYGFHGTSHRFVSHSLADAMGKDIKDLKIVSCHLGNGSSITAVNGGKSVDTSMGFTPLDGIIMGTRCGAVDPSAVTFVMAKHGFDAHQMSEYMNKKSGFLGLSGVSSDNRDICAAAEQGNERAKLTSDILQYQIKRYIGAYAAIMNGIDAVLFTGGIGENSWEVREAVCADMSYFGIEIDRELNKTVKGKLMKISTPSSKVEVWVVPTNEELLIARDTLAVIAENAKK</sequence>
<evidence type="ECO:0000256" key="6">
    <source>
        <dbReference type="ARBA" id="ARBA00022840"/>
    </source>
</evidence>
<dbReference type="CDD" id="cd24010">
    <property type="entry name" value="ASKHA_NBD_AcK_PK"/>
    <property type="match status" value="1"/>
</dbReference>
<dbReference type="PROSITE" id="PS01076">
    <property type="entry name" value="ACETATE_KINASE_2"/>
    <property type="match status" value="1"/>
</dbReference>
<protein>
    <recommendedName>
        <fullName evidence="7">Acetate kinase</fullName>
        <ecNumber evidence="7">2.7.2.1</ecNumber>
    </recommendedName>
    <alternativeName>
        <fullName evidence="7">Acetokinase</fullName>
    </alternativeName>
</protein>
<feature type="binding site" evidence="7">
    <location>
        <position position="8"/>
    </location>
    <ligand>
        <name>Mg(2+)</name>
        <dbReference type="ChEBI" id="CHEBI:18420"/>
    </ligand>
</feature>
<dbReference type="GO" id="GO:0008776">
    <property type="term" value="F:acetate kinase activity"/>
    <property type="evidence" value="ECO:0007669"/>
    <property type="project" value="UniProtKB-UniRule"/>
</dbReference>
<dbReference type="PIRSF" id="PIRSF000722">
    <property type="entry name" value="Acetate_prop_kin"/>
    <property type="match status" value="1"/>
</dbReference>
<evidence type="ECO:0000256" key="7">
    <source>
        <dbReference type="HAMAP-Rule" id="MF_00020"/>
    </source>
</evidence>
<feature type="binding site" evidence="7">
    <location>
        <begin position="333"/>
        <end position="337"/>
    </location>
    <ligand>
        <name>ATP</name>
        <dbReference type="ChEBI" id="CHEBI:30616"/>
    </ligand>
</feature>
<feature type="binding site" evidence="7">
    <location>
        <position position="15"/>
    </location>
    <ligand>
        <name>ATP</name>
        <dbReference type="ChEBI" id="CHEBI:30616"/>
    </ligand>
</feature>
<dbReference type="EMBL" id="DVLL01000006">
    <property type="protein sequence ID" value="HIT58350.1"/>
    <property type="molecule type" value="Genomic_DNA"/>
</dbReference>
<keyword evidence="7" id="KW-0460">Magnesium</keyword>
<keyword evidence="3 7" id="KW-0808">Transferase</keyword>
<comment type="catalytic activity">
    <reaction evidence="7">
        <text>acetate + ATP = acetyl phosphate + ADP</text>
        <dbReference type="Rhea" id="RHEA:11352"/>
        <dbReference type="ChEBI" id="CHEBI:22191"/>
        <dbReference type="ChEBI" id="CHEBI:30089"/>
        <dbReference type="ChEBI" id="CHEBI:30616"/>
        <dbReference type="ChEBI" id="CHEBI:456216"/>
        <dbReference type="EC" id="2.7.2.1"/>
    </reaction>
</comment>
<dbReference type="EC" id="2.7.2.1" evidence="7"/>
<dbReference type="PANTHER" id="PTHR21060">
    <property type="entry name" value="ACETATE KINASE"/>
    <property type="match status" value="1"/>
</dbReference>
<comment type="pathway">
    <text evidence="7">Metabolic intermediate biosynthesis; acetyl-CoA biosynthesis; acetyl-CoA from acetate: step 1/2.</text>
</comment>
<evidence type="ECO:0000256" key="5">
    <source>
        <dbReference type="ARBA" id="ARBA00022777"/>
    </source>
</evidence>
<feature type="site" description="Transition state stabilizer" evidence="7">
    <location>
        <position position="243"/>
    </location>
</feature>
<evidence type="ECO:0000313" key="9">
    <source>
        <dbReference type="EMBL" id="HIT58350.1"/>
    </source>
</evidence>
<comment type="cofactor">
    <cofactor evidence="7">
        <name>Mg(2+)</name>
        <dbReference type="ChEBI" id="CHEBI:18420"/>
    </cofactor>
    <cofactor evidence="7">
        <name>Mn(2+)</name>
        <dbReference type="ChEBI" id="CHEBI:29035"/>
    </cofactor>
    <text evidence="7">Mg(2+). Can also accept Mn(2+).</text>
</comment>
<organism evidence="9 10">
    <name type="scientific">Candidatus Faeciplasma pullistercoris</name>
    <dbReference type="NCBI Taxonomy" id="2840800"/>
    <lineage>
        <taxon>Bacteria</taxon>
        <taxon>Bacillati</taxon>
        <taxon>Bacillota</taxon>
        <taxon>Clostridia</taxon>
        <taxon>Eubacteriales</taxon>
        <taxon>Oscillospiraceae</taxon>
        <taxon>Oscillospiraceae incertae sedis</taxon>
        <taxon>Candidatus Faeciplasma</taxon>
    </lineage>
</organism>
<keyword evidence="7" id="KW-0479">Metal-binding</keyword>
<dbReference type="GO" id="GO:0006085">
    <property type="term" value="P:acetyl-CoA biosynthetic process"/>
    <property type="evidence" value="ECO:0007669"/>
    <property type="project" value="UniProtKB-UniRule"/>
</dbReference>
<feature type="active site" description="Proton donor/acceptor" evidence="7">
    <location>
        <position position="150"/>
    </location>
</feature>
<dbReference type="Proteomes" id="UP000824136">
    <property type="component" value="Unassembled WGS sequence"/>
</dbReference>
<dbReference type="Pfam" id="PF00871">
    <property type="entry name" value="Acetate_kinase"/>
    <property type="match status" value="1"/>
</dbReference>
<name>A0A9D1GU73_9FIRM</name>
<accession>A0A9D1GU73</accession>
<evidence type="ECO:0000256" key="2">
    <source>
        <dbReference type="ARBA" id="ARBA00022490"/>
    </source>
</evidence>
<keyword evidence="4 7" id="KW-0547">Nucleotide-binding</keyword>
<feature type="binding site" evidence="7">
    <location>
        <begin position="210"/>
        <end position="214"/>
    </location>
    <ligand>
        <name>ATP</name>
        <dbReference type="ChEBI" id="CHEBI:30616"/>
    </ligand>
</feature>
<dbReference type="AlphaFoldDB" id="A0A9D1GU73"/>
<keyword evidence="6 7" id="KW-0067">ATP-binding</keyword>
<comment type="similarity">
    <text evidence="1 7 8">Belongs to the acetokinase family.</text>
</comment>
<dbReference type="HAMAP" id="MF_00020">
    <property type="entry name" value="Acetate_kinase"/>
    <property type="match status" value="1"/>
</dbReference>
<dbReference type="InterPro" id="IPR000890">
    <property type="entry name" value="Aliphatic_acid_kin_short-chain"/>
</dbReference>
<keyword evidence="5 7" id="KW-0418">Kinase</keyword>
<feature type="binding site" evidence="7">
    <location>
        <begin position="285"/>
        <end position="287"/>
    </location>
    <ligand>
        <name>ATP</name>
        <dbReference type="ChEBI" id="CHEBI:30616"/>
    </ligand>
</feature>
<keyword evidence="2 7" id="KW-0963">Cytoplasm</keyword>
<reference evidence="9" key="2">
    <citation type="journal article" date="2021" name="PeerJ">
        <title>Extensive microbial diversity within the chicken gut microbiome revealed by metagenomics and culture.</title>
        <authorList>
            <person name="Gilroy R."/>
            <person name="Ravi A."/>
            <person name="Getino M."/>
            <person name="Pursley I."/>
            <person name="Horton D.L."/>
            <person name="Alikhan N.F."/>
            <person name="Baker D."/>
            <person name="Gharbi K."/>
            <person name="Hall N."/>
            <person name="Watson M."/>
            <person name="Adriaenssens E.M."/>
            <person name="Foster-Nyarko E."/>
            <person name="Jarju S."/>
            <person name="Secka A."/>
            <person name="Antonio M."/>
            <person name="Oren A."/>
            <person name="Chaudhuri R.R."/>
            <person name="La Ragione R."/>
            <person name="Hildebrand F."/>
            <person name="Pallen M.J."/>
        </authorList>
    </citation>
    <scope>NUCLEOTIDE SEQUENCE</scope>
    <source>
        <strain evidence="9">CHK33-4379</strain>
    </source>
</reference>
<dbReference type="GO" id="GO:0005737">
    <property type="term" value="C:cytoplasm"/>
    <property type="evidence" value="ECO:0007669"/>
    <property type="project" value="UniProtKB-SubCell"/>
</dbReference>
<proteinExistence type="inferred from homology"/>
<dbReference type="GO" id="GO:0005524">
    <property type="term" value="F:ATP binding"/>
    <property type="evidence" value="ECO:0007669"/>
    <property type="project" value="UniProtKB-KW"/>
</dbReference>
<evidence type="ECO:0000313" key="10">
    <source>
        <dbReference type="Proteomes" id="UP000824136"/>
    </source>
</evidence>
<feature type="binding site" evidence="7">
    <location>
        <position position="92"/>
    </location>
    <ligand>
        <name>substrate</name>
    </ligand>
</feature>
<dbReference type="InterPro" id="IPR004372">
    <property type="entry name" value="Ac/propionate_kinase"/>
</dbReference>
<dbReference type="PROSITE" id="PS01075">
    <property type="entry name" value="ACETATE_KINASE_1"/>
    <property type="match status" value="1"/>
</dbReference>
<feature type="binding site" evidence="7">
    <location>
        <position position="387"/>
    </location>
    <ligand>
        <name>Mg(2+)</name>
        <dbReference type="ChEBI" id="CHEBI:18420"/>
    </ligand>
</feature>
<reference evidence="9" key="1">
    <citation type="submission" date="2020-10" db="EMBL/GenBank/DDBJ databases">
        <authorList>
            <person name="Gilroy R."/>
        </authorList>
    </citation>
    <scope>NUCLEOTIDE SEQUENCE</scope>
    <source>
        <strain evidence="9">CHK33-4379</strain>
    </source>
</reference>
<evidence type="ECO:0000256" key="3">
    <source>
        <dbReference type="ARBA" id="ARBA00022679"/>
    </source>
</evidence>
<dbReference type="SUPFAM" id="SSF53067">
    <property type="entry name" value="Actin-like ATPase domain"/>
    <property type="match status" value="2"/>
</dbReference>